<dbReference type="PANTHER" id="PTHR46211:SF14">
    <property type="entry name" value="GLYCEROPHOSPHODIESTER PHOSPHODIESTERASE"/>
    <property type="match status" value="1"/>
</dbReference>
<dbReference type="PROSITE" id="PS51704">
    <property type="entry name" value="GP_PDE"/>
    <property type="match status" value="1"/>
</dbReference>
<sequence length="275" mass="29042">MSHALSIRPATAPVGPAALTGGRAPAAAHTPAGPPRIVAHRGGALLAPENTMAAFRAGLAAGARTLECDVRLTRDGHLAVHHDDTITRMAAPTSVRTRGRVADLTRAQLEQVELRGGHRIPFLEDVLALAGAAGASVYIEVKVAAAAEPVARMIREMRTGEAAHAGDAVISFHPDALQVVGRILPDVDRSYLVHWTRRAAFDVIESVGARWLGARIDGIRAGAVTEAHRRGLRVNVWTVNSHRQLSRALASGADTVTTDDPHWAARRLGLGSAAH</sequence>
<dbReference type="InterPro" id="IPR030395">
    <property type="entry name" value="GP_PDE_dom"/>
</dbReference>
<dbReference type="InterPro" id="IPR017946">
    <property type="entry name" value="PLC-like_Pdiesterase_TIM-brl"/>
</dbReference>
<dbReference type="EMBL" id="JACHWP010000013">
    <property type="protein sequence ID" value="MBB3023821.1"/>
    <property type="molecule type" value="Genomic_DNA"/>
</dbReference>
<dbReference type="GO" id="GO:0008889">
    <property type="term" value="F:glycerophosphodiester phosphodiesterase activity"/>
    <property type="evidence" value="ECO:0007669"/>
    <property type="project" value="UniProtKB-EC"/>
</dbReference>
<dbReference type="Pfam" id="PF03009">
    <property type="entry name" value="GDPD"/>
    <property type="match status" value="1"/>
</dbReference>
<evidence type="ECO:0000259" key="2">
    <source>
        <dbReference type="PROSITE" id="PS51704"/>
    </source>
</evidence>
<dbReference type="PROSITE" id="PS50007">
    <property type="entry name" value="PIPLC_X_DOMAIN"/>
    <property type="match status" value="1"/>
</dbReference>
<protein>
    <submittedName>
        <fullName evidence="3">Glycerophosphoryl diester phosphodiesterase</fullName>
        <ecNumber evidence="3">3.1.4.46</ecNumber>
    </submittedName>
</protein>
<feature type="region of interest" description="Disordered" evidence="1">
    <location>
        <begin position="1"/>
        <end position="34"/>
    </location>
</feature>
<name>A0A839R0L9_9MICO</name>
<dbReference type="EC" id="3.1.4.46" evidence="3"/>
<keyword evidence="4" id="KW-1185">Reference proteome</keyword>
<reference evidence="3 4" key="1">
    <citation type="submission" date="2020-08" db="EMBL/GenBank/DDBJ databases">
        <title>Sequencing the genomes of 1000 actinobacteria strains.</title>
        <authorList>
            <person name="Klenk H.-P."/>
        </authorList>
    </citation>
    <scope>NUCLEOTIDE SEQUENCE [LARGE SCALE GENOMIC DNA]</scope>
    <source>
        <strain evidence="3 4">DSM 23040</strain>
    </source>
</reference>
<feature type="domain" description="GP-PDE" evidence="2">
    <location>
        <begin position="35"/>
        <end position="268"/>
    </location>
</feature>
<accession>A0A839R0L9</accession>
<organism evidence="3 4">
    <name type="scientific">Helcobacillus massiliensis</name>
    <dbReference type="NCBI Taxonomy" id="521392"/>
    <lineage>
        <taxon>Bacteria</taxon>
        <taxon>Bacillati</taxon>
        <taxon>Actinomycetota</taxon>
        <taxon>Actinomycetes</taxon>
        <taxon>Micrococcales</taxon>
        <taxon>Dermabacteraceae</taxon>
        <taxon>Helcobacillus</taxon>
    </lineage>
</organism>
<proteinExistence type="predicted"/>
<feature type="compositionally biased region" description="Low complexity" evidence="1">
    <location>
        <begin position="15"/>
        <end position="31"/>
    </location>
</feature>
<evidence type="ECO:0000256" key="1">
    <source>
        <dbReference type="SAM" id="MobiDB-lite"/>
    </source>
</evidence>
<dbReference type="PANTHER" id="PTHR46211">
    <property type="entry name" value="GLYCEROPHOSPHORYL DIESTER PHOSPHODIESTERASE"/>
    <property type="match status" value="1"/>
</dbReference>
<keyword evidence="3" id="KW-0378">Hydrolase</keyword>
<dbReference type="Proteomes" id="UP000568050">
    <property type="component" value="Unassembled WGS sequence"/>
</dbReference>
<dbReference type="SUPFAM" id="SSF51695">
    <property type="entry name" value="PLC-like phosphodiesterases"/>
    <property type="match status" value="1"/>
</dbReference>
<evidence type="ECO:0000313" key="4">
    <source>
        <dbReference type="Proteomes" id="UP000568050"/>
    </source>
</evidence>
<dbReference type="AlphaFoldDB" id="A0A839R0L9"/>
<dbReference type="RefSeq" id="WP_183377147.1">
    <property type="nucleotide sequence ID" value="NZ_CBCSFZ010000066.1"/>
</dbReference>
<dbReference type="GO" id="GO:0006629">
    <property type="term" value="P:lipid metabolic process"/>
    <property type="evidence" value="ECO:0007669"/>
    <property type="project" value="InterPro"/>
</dbReference>
<evidence type="ECO:0000313" key="3">
    <source>
        <dbReference type="EMBL" id="MBB3023821.1"/>
    </source>
</evidence>
<dbReference type="Gene3D" id="3.20.20.190">
    <property type="entry name" value="Phosphatidylinositol (PI) phosphodiesterase"/>
    <property type="match status" value="1"/>
</dbReference>
<comment type="caution">
    <text evidence="3">The sequence shown here is derived from an EMBL/GenBank/DDBJ whole genome shotgun (WGS) entry which is preliminary data.</text>
</comment>
<gene>
    <name evidence="3" type="ORF">FHX50_002124</name>
</gene>